<reference evidence="1" key="1">
    <citation type="submission" date="2014-09" db="EMBL/GenBank/DDBJ databases">
        <authorList>
            <person name="Magalhaes I.L.F."/>
            <person name="Oliveira U."/>
            <person name="Santos F.R."/>
            <person name="Vidigal T.H.D.A."/>
            <person name="Brescovit A.D."/>
            <person name="Santos A.J."/>
        </authorList>
    </citation>
    <scope>NUCLEOTIDE SEQUENCE</scope>
    <source>
        <tissue evidence="1">Shoot tissue taken approximately 20 cm above the soil surface</tissue>
    </source>
</reference>
<protein>
    <submittedName>
        <fullName evidence="1">Uncharacterized protein</fullName>
    </submittedName>
</protein>
<evidence type="ECO:0000313" key="1">
    <source>
        <dbReference type="EMBL" id="JAD16921.1"/>
    </source>
</evidence>
<dbReference type="EMBL" id="GBRH01280974">
    <property type="protein sequence ID" value="JAD16921.1"/>
    <property type="molecule type" value="Transcribed_RNA"/>
</dbReference>
<dbReference type="AlphaFoldDB" id="A0A0A8XSS8"/>
<accession>A0A0A8XSS8</accession>
<name>A0A0A8XSS8_ARUDO</name>
<organism evidence="1">
    <name type="scientific">Arundo donax</name>
    <name type="common">Giant reed</name>
    <name type="synonym">Donax arundinaceus</name>
    <dbReference type="NCBI Taxonomy" id="35708"/>
    <lineage>
        <taxon>Eukaryota</taxon>
        <taxon>Viridiplantae</taxon>
        <taxon>Streptophyta</taxon>
        <taxon>Embryophyta</taxon>
        <taxon>Tracheophyta</taxon>
        <taxon>Spermatophyta</taxon>
        <taxon>Magnoliopsida</taxon>
        <taxon>Liliopsida</taxon>
        <taxon>Poales</taxon>
        <taxon>Poaceae</taxon>
        <taxon>PACMAD clade</taxon>
        <taxon>Arundinoideae</taxon>
        <taxon>Arundineae</taxon>
        <taxon>Arundo</taxon>
    </lineage>
</organism>
<sequence>MVWHDYCVKCKTLRFSVMN</sequence>
<reference evidence="1" key="2">
    <citation type="journal article" date="2015" name="Data Brief">
        <title>Shoot transcriptome of the giant reed, Arundo donax.</title>
        <authorList>
            <person name="Barrero R.A."/>
            <person name="Guerrero F.D."/>
            <person name="Moolhuijzen P."/>
            <person name="Goolsby J.A."/>
            <person name="Tidwell J."/>
            <person name="Bellgard S.E."/>
            <person name="Bellgard M.I."/>
        </authorList>
    </citation>
    <scope>NUCLEOTIDE SEQUENCE</scope>
    <source>
        <tissue evidence="1">Shoot tissue taken approximately 20 cm above the soil surface</tissue>
    </source>
</reference>
<proteinExistence type="predicted"/>